<dbReference type="GO" id="GO:0004252">
    <property type="term" value="F:serine-type endopeptidase activity"/>
    <property type="evidence" value="ECO:0007669"/>
    <property type="project" value="InterPro"/>
</dbReference>
<dbReference type="InterPro" id="IPR018114">
    <property type="entry name" value="TRYPSIN_HIS"/>
</dbReference>
<dbReference type="Proteomes" id="UP000283509">
    <property type="component" value="Unassembled WGS sequence"/>
</dbReference>
<evidence type="ECO:0000256" key="1">
    <source>
        <dbReference type="ARBA" id="ARBA00022659"/>
    </source>
</evidence>
<comment type="caution">
    <text evidence="14">The sequence shown here is derived from an EMBL/GenBank/DDBJ whole genome shotgun (WGS) entry which is preliminary data.</text>
</comment>
<keyword evidence="5" id="KW-0353">Hemolymph clotting</keyword>
<keyword evidence="1" id="KW-0768">Sushi</keyword>
<dbReference type="InterPro" id="IPR009003">
    <property type="entry name" value="Peptidase_S1_PA"/>
</dbReference>
<comment type="catalytic activity">
    <reaction evidence="8">
        <text>Selective cleavage of 103-Arg-|-Ser-104 and 124-Ile-|-Ile-125 bonds in Limulus clotting factor B to form activated factor B. Cleavage of -Pro-Arg-|-Xaa- bonds in synthetic substrates.</text>
        <dbReference type="EC" id="3.4.21.84"/>
    </reaction>
</comment>
<keyword evidence="7" id="KW-1015">Disulfide bond</keyword>
<feature type="signal peptide" evidence="12">
    <location>
        <begin position="1"/>
        <end position="44"/>
    </location>
</feature>
<dbReference type="PROSITE" id="PS50240">
    <property type="entry name" value="TRYPSIN_DOM"/>
    <property type="match status" value="1"/>
</dbReference>
<evidence type="ECO:0000256" key="4">
    <source>
        <dbReference type="ARBA" id="ARBA00022801"/>
    </source>
</evidence>
<feature type="region of interest" description="Disordered" evidence="11">
    <location>
        <begin position="47"/>
        <end position="68"/>
    </location>
</feature>
<keyword evidence="3 12" id="KW-0732">Signal</keyword>
<evidence type="ECO:0000313" key="15">
    <source>
        <dbReference type="Proteomes" id="UP000283509"/>
    </source>
</evidence>
<evidence type="ECO:0000256" key="3">
    <source>
        <dbReference type="ARBA" id="ARBA00022729"/>
    </source>
</evidence>
<evidence type="ECO:0000256" key="10">
    <source>
        <dbReference type="RuleBase" id="RU363034"/>
    </source>
</evidence>
<feature type="domain" description="Peptidase S1" evidence="13">
    <location>
        <begin position="72"/>
        <end position="297"/>
    </location>
</feature>
<dbReference type="PANTHER" id="PTHR24252:SF7">
    <property type="entry name" value="HYALIN"/>
    <property type="match status" value="1"/>
</dbReference>
<dbReference type="Pfam" id="PF00089">
    <property type="entry name" value="Trypsin"/>
    <property type="match status" value="1"/>
</dbReference>
<dbReference type="EC" id="3.4.21.84" evidence="9"/>
<evidence type="ECO:0000256" key="12">
    <source>
        <dbReference type="SAM" id="SignalP"/>
    </source>
</evidence>
<dbReference type="CDD" id="cd00190">
    <property type="entry name" value="Tryp_SPc"/>
    <property type="match status" value="1"/>
</dbReference>
<keyword evidence="6 10" id="KW-0720">Serine protease</keyword>
<proteinExistence type="predicted"/>
<organism evidence="14 15">
    <name type="scientific">Penaeus vannamei</name>
    <name type="common">Whiteleg shrimp</name>
    <name type="synonym">Litopenaeus vannamei</name>
    <dbReference type="NCBI Taxonomy" id="6689"/>
    <lineage>
        <taxon>Eukaryota</taxon>
        <taxon>Metazoa</taxon>
        <taxon>Ecdysozoa</taxon>
        <taxon>Arthropoda</taxon>
        <taxon>Crustacea</taxon>
        <taxon>Multicrustacea</taxon>
        <taxon>Malacostraca</taxon>
        <taxon>Eumalacostraca</taxon>
        <taxon>Eucarida</taxon>
        <taxon>Decapoda</taxon>
        <taxon>Dendrobranchiata</taxon>
        <taxon>Penaeoidea</taxon>
        <taxon>Penaeidae</taxon>
        <taxon>Penaeus</taxon>
    </lineage>
</organism>
<reference evidence="14 15" key="2">
    <citation type="submission" date="2019-01" db="EMBL/GenBank/DDBJ databases">
        <title>The decoding of complex shrimp genome reveals the adaptation for benthos swimmer, frequently molting mechanism and breeding impact on genome.</title>
        <authorList>
            <person name="Sun Y."/>
            <person name="Gao Y."/>
            <person name="Yu Y."/>
        </authorList>
    </citation>
    <scope>NUCLEOTIDE SEQUENCE [LARGE SCALE GENOMIC DNA]</scope>
    <source>
        <tissue evidence="14">Muscle</tissue>
    </source>
</reference>
<gene>
    <name evidence="14" type="ORF">C7M84_017789</name>
</gene>
<sequence>MSQRDLLRNITSPTEPLDGIRTATAMALARASCLLLLLFAGALGAPPPPSTPSAATPETSQSPESLAKAPRIVGGVGASLGELPYMVSLQDTSFGSVVHFCGGAIYDHTHVVTAAHCVSSVVAGETDLSVTEGTEQPLQVASILLHPDFREIDYFNDIALLKLSGKFVFNEFVQPVQMPGGREASGSCVVSGWGATRENGDMIDLLKKVSVPVWTDSDCRQIYGAESILDSMVCAGLEEGGKDACHGDSGSPLMCYDSGSEAFFAGVMSWGYGCARPDRPSVYSEVSHFSNWLEQNI</sequence>
<dbReference type="AlphaFoldDB" id="A0A3R7LVK5"/>
<dbReference type="SMART" id="SM00020">
    <property type="entry name" value="Tryp_SPc"/>
    <property type="match status" value="1"/>
</dbReference>
<feature type="chain" id="PRO_5018743330" description="limulus clotting factor C" evidence="12">
    <location>
        <begin position="45"/>
        <end position="297"/>
    </location>
</feature>
<feature type="compositionally biased region" description="Low complexity" evidence="11">
    <location>
        <begin position="52"/>
        <end position="63"/>
    </location>
</feature>
<keyword evidence="4 10" id="KW-0378">Hydrolase</keyword>
<evidence type="ECO:0000256" key="6">
    <source>
        <dbReference type="ARBA" id="ARBA00022825"/>
    </source>
</evidence>
<dbReference type="InterPro" id="IPR033116">
    <property type="entry name" value="TRYPSIN_SER"/>
</dbReference>
<evidence type="ECO:0000256" key="11">
    <source>
        <dbReference type="SAM" id="MobiDB-lite"/>
    </source>
</evidence>
<evidence type="ECO:0000259" key="13">
    <source>
        <dbReference type="PROSITE" id="PS50240"/>
    </source>
</evidence>
<dbReference type="PANTHER" id="PTHR24252">
    <property type="entry name" value="ACROSIN-RELATED"/>
    <property type="match status" value="1"/>
</dbReference>
<evidence type="ECO:0000313" key="14">
    <source>
        <dbReference type="EMBL" id="ROT64281.1"/>
    </source>
</evidence>
<evidence type="ECO:0000256" key="9">
    <source>
        <dbReference type="ARBA" id="ARBA00066707"/>
    </source>
</evidence>
<dbReference type="EMBL" id="QCYY01003280">
    <property type="protein sequence ID" value="ROT64281.1"/>
    <property type="molecule type" value="Genomic_DNA"/>
</dbReference>
<dbReference type="PROSITE" id="PS00135">
    <property type="entry name" value="TRYPSIN_SER"/>
    <property type="match status" value="1"/>
</dbReference>
<evidence type="ECO:0000256" key="7">
    <source>
        <dbReference type="ARBA" id="ARBA00023157"/>
    </source>
</evidence>
<dbReference type="Gene3D" id="2.40.10.10">
    <property type="entry name" value="Trypsin-like serine proteases"/>
    <property type="match status" value="2"/>
</dbReference>
<dbReference type="InterPro" id="IPR043504">
    <property type="entry name" value="Peptidase_S1_PA_chymotrypsin"/>
</dbReference>
<evidence type="ECO:0000256" key="5">
    <source>
        <dbReference type="ARBA" id="ARBA00022820"/>
    </source>
</evidence>
<keyword evidence="2 10" id="KW-0645">Protease</keyword>
<dbReference type="PRINTS" id="PR00722">
    <property type="entry name" value="CHYMOTRYPSIN"/>
</dbReference>
<dbReference type="FunFam" id="2.40.10.10:FF:000120">
    <property type="entry name" value="Putative serine protease"/>
    <property type="match status" value="1"/>
</dbReference>
<evidence type="ECO:0000256" key="8">
    <source>
        <dbReference type="ARBA" id="ARBA00052079"/>
    </source>
</evidence>
<dbReference type="InterPro" id="IPR001314">
    <property type="entry name" value="Peptidase_S1A"/>
</dbReference>
<dbReference type="PROSITE" id="PS00134">
    <property type="entry name" value="TRYPSIN_HIS"/>
    <property type="match status" value="1"/>
</dbReference>
<evidence type="ECO:0000256" key="2">
    <source>
        <dbReference type="ARBA" id="ARBA00022670"/>
    </source>
</evidence>
<dbReference type="OrthoDB" id="10059102at2759"/>
<dbReference type="InterPro" id="IPR001254">
    <property type="entry name" value="Trypsin_dom"/>
</dbReference>
<reference evidence="14 15" key="1">
    <citation type="submission" date="2018-04" db="EMBL/GenBank/DDBJ databases">
        <authorList>
            <person name="Zhang X."/>
            <person name="Yuan J."/>
            <person name="Li F."/>
            <person name="Xiang J."/>
        </authorList>
    </citation>
    <scope>NUCLEOTIDE SEQUENCE [LARGE SCALE GENOMIC DNA]</scope>
    <source>
        <tissue evidence="14">Muscle</tissue>
    </source>
</reference>
<keyword evidence="15" id="KW-1185">Reference proteome</keyword>
<accession>A0A3R7LVK5</accession>
<dbReference type="GO" id="GO:0006508">
    <property type="term" value="P:proteolysis"/>
    <property type="evidence" value="ECO:0007669"/>
    <property type="project" value="UniProtKB-KW"/>
</dbReference>
<protein>
    <recommendedName>
        <fullName evidence="9">limulus clotting factor C</fullName>
        <ecNumber evidence="9">3.4.21.84</ecNumber>
    </recommendedName>
</protein>
<name>A0A3R7LVK5_PENVA</name>
<dbReference type="GO" id="GO:0042381">
    <property type="term" value="P:hemolymph coagulation"/>
    <property type="evidence" value="ECO:0007669"/>
    <property type="project" value="UniProtKB-KW"/>
</dbReference>
<dbReference type="SUPFAM" id="SSF50494">
    <property type="entry name" value="Trypsin-like serine proteases"/>
    <property type="match status" value="1"/>
</dbReference>